<protein>
    <submittedName>
        <fullName evidence="2">Uncharacterized protein</fullName>
    </submittedName>
</protein>
<dbReference type="Proteomes" id="UP000015104">
    <property type="component" value="Unassembled WGS sequence"/>
</dbReference>
<keyword evidence="1" id="KW-0732">Signal</keyword>
<evidence type="ECO:0000313" key="2">
    <source>
        <dbReference type="EnsemblMetazoa" id="tetur12g00220.1"/>
    </source>
</evidence>
<dbReference type="EMBL" id="CAEY01000109">
    <property type="status" value="NOT_ANNOTATED_CDS"/>
    <property type="molecule type" value="Genomic_DNA"/>
</dbReference>
<organism evidence="2 3">
    <name type="scientific">Tetranychus urticae</name>
    <name type="common">Two-spotted spider mite</name>
    <dbReference type="NCBI Taxonomy" id="32264"/>
    <lineage>
        <taxon>Eukaryota</taxon>
        <taxon>Metazoa</taxon>
        <taxon>Ecdysozoa</taxon>
        <taxon>Arthropoda</taxon>
        <taxon>Chelicerata</taxon>
        <taxon>Arachnida</taxon>
        <taxon>Acari</taxon>
        <taxon>Acariformes</taxon>
        <taxon>Trombidiformes</taxon>
        <taxon>Prostigmata</taxon>
        <taxon>Eleutherengona</taxon>
        <taxon>Raphignathae</taxon>
        <taxon>Tetranychoidea</taxon>
        <taxon>Tetranychidae</taxon>
        <taxon>Tetranychus</taxon>
    </lineage>
</organism>
<keyword evidence="3" id="KW-1185">Reference proteome</keyword>
<name>T1KI64_TETUR</name>
<reference evidence="2" key="2">
    <citation type="submission" date="2015-06" db="UniProtKB">
        <authorList>
            <consortium name="EnsemblMetazoa"/>
        </authorList>
    </citation>
    <scope>IDENTIFICATION</scope>
</reference>
<evidence type="ECO:0000256" key="1">
    <source>
        <dbReference type="SAM" id="SignalP"/>
    </source>
</evidence>
<sequence>MVIQLLKIIYTLLVVGNVSMVKSVSGVPRVVKIDPSRYPILP</sequence>
<feature type="signal peptide" evidence="1">
    <location>
        <begin position="1"/>
        <end position="26"/>
    </location>
</feature>
<accession>T1KI64</accession>
<feature type="chain" id="PRO_5004581382" evidence="1">
    <location>
        <begin position="27"/>
        <end position="42"/>
    </location>
</feature>
<dbReference type="HOGENOM" id="CLU_3261148_0_0_1"/>
<proteinExistence type="predicted"/>
<evidence type="ECO:0000313" key="3">
    <source>
        <dbReference type="Proteomes" id="UP000015104"/>
    </source>
</evidence>
<dbReference type="EnsemblMetazoa" id="tetur12g00220.1">
    <property type="protein sequence ID" value="tetur12g00220.1"/>
    <property type="gene ID" value="tetur12g00220"/>
</dbReference>
<reference evidence="3" key="1">
    <citation type="submission" date="2011-08" db="EMBL/GenBank/DDBJ databases">
        <authorList>
            <person name="Rombauts S."/>
        </authorList>
    </citation>
    <scope>NUCLEOTIDE SEQUENCE</scope>
    <source>
        <strain evidence="3">London</strain>
    </source>
</reference>
<dbReference type="AlphaFoldDB" id="T1KI64"/>